<feature type="compositionally biased region" description="Polar residues" evidence="1">
    <location>
        <begin position="60"/>
        <end position="72"/>
    </location>
</feature>
<organism evidence="3 4">
    <name type="scientific">Citrus x changshan-huyou</name>
    <dbReference type="NCBI Taxonomy" id="2935761"/>
    <lineage>
        <taxon>Eukaryota</taxon>
        <taxon>Viridiplantae</taxon>
        <taxon>Streptophyta</taxon>
        <taxon>Embryophyta</taxon>
        <taxon>Tracheophyta</taxon>
        <taxon>Spermatophyta</taxon>
        <taxon>Magnoliopsida</taxon>
        <taxon>eudicotyledons</taxon>
        <taxon>Gunneridae</taxon>
        <taxon>Pentapetalae</taxon>
        <taxon>rosids</taxon>
        <taxon>malvids</taxon>
        <taxon>Sapindales</taxon>
        <taxon>Rutaceae</taxon>
        <taxon>Aurantioideae</taxon>
        <taxon>Citrus</taxon>
    </lineage>
</organism>
<evidence type="ECO:0000313" key="3">
    <source>
        <dbReference type="EMBL" id="KAK9177539.1"/>
    </source>
</evidence>
<comment type="caution">
    <text evidence="3">The sequence shown here is derived from an EMBL/GenBank/DDBJ whole genome shotgun (WGS) entry which is preliminary data.</text>
</comment>
<feature type="transmembrane region" description="Helical" evidence="2">
    <location>
        <begin position="151"/>
        <end position="172"/>
    </location>
</feature>
<proteinExistence type="predicted"/>
<protein>
    <submittedName>
        <fullName evidence="3">Uncharacterized protein</fullName>
    </submittedName>
</protein>
<dbReference type="EMBL" id="JBCGBO010000025">
    <property type="protein sequence ID" value="KAK9177539.1"/>
    <property type="molecule type" value="Genomic_DNA"/>
</dbReference>
<evidence type="ECO:0000256" key="1">
    <source>
        <dbReference type="SAM" id="MobiDB-lite"/>
    </source>
</evidence>
<feature type="compositionally biased region" description="Polar residues" evidence="1">
    <location>
        <begin position="19"/>
        <end position="31"/>
    </location>
</feature>
<keyword evidence="4" id="KW-1185">Reference proteome</keyword>
<evidence type="ECO:0000313" key="4">
    <source>
        <dbReference type="Proteomes" id="UP001428341"/>
    </source>
</evidence>
<accession>A0AAP0LSR8</accession>
<feature type="region of interest" description="Disordered" evidence="1">
    <location>
        <begin position="1"/>
        <end position="72"/>
    </location>
</feature>
<reference evidence="3 4" key="1">
    <citation type="submission" date="2024-05" db="EMBL/GenBank/DDBJ databases">
        <title>Haplotype-resolved chromosome-level genome assembly of Huyou (Citrus changshanensis).</title>
        <authorList>
            <person name="Miao C."/>
            <person name="Chen W."/>
            <person name="Wu Y."/>
            <person name="Wang L."/>
            <person name="Zhao S."/>
            <person name="Grierson D."/>
            <person name="Xu C."/>
            <person name="Chen K."/>
        </authorList>
    </citation>
    <scope>NUCLEOTIDE SEQUENCE [LARGE SCALE GENOMIC DNA]</scope>
    <source>
        <strain evidence="3">01-14</strain>
        <tissue evidence="3">Leaf</tissue>
    </source>
</reference>
<sequence>MPTTSSHVPHATSVLDSRPNVTHMNQASKTVIQDPHRPLPNTTSDILAGNQDPSRPTPLNPSTRNSNPNSKSTYALVLNPASILNPSASLQPHKSFLDAVKGCTVFTILVKPTLLHRGEPAVLFSAEEVKAMAKPFKQALRKITRVLRRGGLGMLVVGAALFYIAAAMGTPLRVDHATTSVNRPSVARDVVFEQVPAYCASCKHLSHSADLCYVANPVLRKPNPPVGESKGVALLDKGKATVSDSVVQTLVGRDAQYVVIADNRPQVPNLQHPVDQGQSLIFALAPLTEPHPMCPVASNETHFASIPSGSGLETALGAVNAGLGVPIVHPMPVDDHLRVASNTHCPDIPRFDDEEGDGRLGLSHLDGDAKSPLKPGGIGSPNKDDFPATRTEGRFLIDPEDAQTPVAPYTVIDRFDGGCGLTPQTLMINSLIWNIRGINKAPASGKIWVFWSTPFSVEIMIDMGQTVSEIFGGHAQPQGAIVAFNLALLDYGLKDVGFLGSPFTWTNGRIWKRLDR</sequence>
<keyword evidence="2" id="KW-0812">Transmembrane</keyword>
<dbReference type="Proteomes" id="UP001428341">
    <property type="component" value="Unassembled WGS sequence"/>
</dbReference>
<keyword evidence="2" id="KW-0472">Membrane</keyword>
<gene>
    <name evidence="3" type="ORF">WN944_029562</name>
</gene>
<name>A0AAP0LSR8_9ROSI</name>
<keyword evidence="2" id="KW-1133">Transmembrane helix</keyword>
<evidence type="ECO:0000256" key="2">
    <source>
        <dbReference type="SAM" id="Phobius"/>
    </source>
</evidence>
<dbReference type="AlphaFoldDB" id="A0AAP0LSR8"/>
<feature type="region of interest" description="Disordered" evidence="1">
    <location>
        <begin position="348"/>
        <end position="385"/>
    </location>
</feature>